<keyword evidence="1" id="KW-0472">Membrane</keyword>
<evidence type="ECO:0000313" key="3">
    <source>
        <dbReference type="Proteomes" id="UP000198704"/>
    </source>
</evidence>
<reference evidence="3" key="1">
    <citation type="submission" date="2016-10" db="EMBL/GenBank/DDBJ databases">
        <authorList>
            <person name="Varghese N."/>
            <person name="Submissions S."/>
        </authorList>
    </citation>
    <scope>NUCLEOTIDE SEQUENCE [LARGE SCALE GENOMIC DNA]</scope>
    <source>
        <strain evidence="3">BL47</strain>
    </source>
</reference>
<proteinExistence type="predicted"/>
<evidence type="ECO:0000313" key="2">
    <source>
        <dbReference type="EMBL" id="SDO49748.1"/>
    </source>
</evidence>
<protein>
    <submittedName>
        <fullName evidence="2">Uncharacterized protein</fullName>
    </submittedName>
</protein>
<keyword evidence="1" id="KW-1133">Transmembrane helix</keyword>
<evidence type="ECO:0000256" key="1">
    <source>
        <dbReference type="SAM" id="Phobius"/>
    </source>
</evidence>
<keyword evidence="1" id="KW-0812">Transmembrane</keyword>
<organism evidence="2 3">
    <name type="scientific">Methylobacterium phyllostachyos</name>
    <dbReference type="NCBI Taxonomy" id="582672"/>
    <lineage>
        <taxon>Bacteria</taxon>
        <taxon>Pseudomonadati</taxon>
        <taxon>Pseudomonadota</taxon>
        <taxon>Alphaproteobacteria</taxon>
        <taxon>Hyphomicrobiales</taxon>
        <taxon>Methylobacteriaceae</taxon>
        <taxon>Methylobacterium</taxon>
    </lineage>
</organism>
<dbReference type="EMBL" id="FNHS01000024">
    <property type="protein sequence ID" value="SDO49748.1"/>
    <property type="molecule type" value="Genomic_DNA"/>
</dbReference>
<accession>A0A1H0K133</accession>
<name>A0A1H0K133_9HYPH</name>
<dbReference type="AlphaFoldDB" id="A0A1H0K133"/>
<dbReference type="STRING" id="582672.SAMN05216360_12449"/>
<feature type="transmembrane region" description="Helical" evidence="1">
    <location>
        <begin position="40"/>
        <end position="58"/>
    </location>
</feature>
<gene>
    <name evidence="2" type="ORF">SAMN05216360_12449</name>
</gene>
<dbReference type="RefSeq" id="WP_091722114.1">
    <property type="nucleotide sequence ID" value="NZ_FNHS01000024.1"/>
</dbReference>
<keyword evidence="3" id="KW-1185">Reference proteome</keyword>
<dbReference type="Proteomes" id="UP000198704">
    <property type="component" value="Unassembled WGS sequence"/>
</dbReference>
<sequence>MVSLQALAGCALVLAGMVIESAASRHWWAGGGADRLDARAALALVLPALGLALLAAPIA</sequence>